<keyword evidence="10" id="KW-1185">Reference proteome</keyword>
<sequence>MFDFLTQTLSGEPPAATTGQTATLDWIWRAEGILELSPHQPCNSAVVISAGIHGNETAPIELLNQLVSELLRGERALKVRLLVLLGNPPSMQANKRFVDADMNRMFGGRHARYVPGGETRRAHQLEQAMALFYRTSSAAGAIRRFHYDLHTAIRGSLHVRFGLLPLQTRPHGAEMLHWLDAAGLDALVFHRSPGGTFTHFSSEVFCADSCTLELGKALPFGSNDHQQFTGIRLALEALVSEKPLPERQADAPLKRYRVTQDILRSQEDFQLHIPGDALNFSPFPKGFVIAEETGKVFRVEAPEEYVLFPNASVALGLRAGLMLELERF</sequence>
<evidence type="ECO:0000256" key="2">
    <source>
        <dbReference type="ARBA" id="ARBA00022723"/>
    </source>
</evidence>
<dbReference type="GO" id="GO:0008270">
    <property type="term" value="F:zinc ion binding"/>
    <property type="evidence" value="ECO:0007669"/>
    <property type="project" value="UniProtKB-UniRule"/>
</dbReference>
<dbReference type="Proteomes" id="UP000317663">
    <property type="component" value="Unassembled WGS sequence"/>
</dbReference>
<dbReference type="InterPro" id="IPR007036">
    <property type="entry name" value="Aste_AspA_hybrid_dom"/>
</dbReference>
<dbReference type="InterPro" id="IPR055438">
    <property type="entry name" value="AstE_AspA_cat"/>
</dbReference>
<dbReference type="InterPro" id="IPR050178">
    <property type="entry name" value="AspA/AstE_fam"/>
</dbReference>
<dbReference type="EC" id="3.5.1.96" evidence="5 6"/>
<dbReference type="CDD" id="cd03855">
    <property type="entry name" value="M14_ASTE"/>
    <property type="match status" value="1"/>
</dbReference>
<dbReference type="RefSeq" id="WP_140471514.1">
    <property type="nucleotide sequence ID" value="NZ_RCZD01000004.1"/>
</dbReference>
<dbReference type="Pfam" id="PF04952">
    <property type="entry name" value="AstE_AspA_hybrid"/>
    <property type="match status" value="1"/>
</dbReference>
<proteinExistence type="inferred from homology"/>
<organism evidence="9 10">
    <name type="scientific">Ewingella americana</name>
    <dbReference type="NCBI Taxonomy" id="41202"/>
    <lineage>
        <taxon>Bacteria</taxon>
        <taxon>Pseudomonadati</taxon>
        <taxon>Pseudomonadota</taxon>
        <taxon>Gammaproteobacteria</taxon>
        <taxon>Enterobacterales</taxon>
        <taxon>Yersiniaceae</taxon>
        <taxon>Ewingella</taxon>
    </lineage>
</organism>
<keyword evidence="4 5" id="KW-0862">Zinc</keyword>
<comment type="function">
    <text evidence="5">Transforms N(2)-succinylglutamate into succinate and glutamate.</text>
</comment>
<evidence type="ECO:0000259" key="8">
    <source>
        <dbReference type="Pfam" id="PF24827"/>
    </source>
</evidence>
<comment type="cofactor">
    <cofactor evidence="5">
        <name>Zn(2+)</name>
        <dbReference type="ChEBI" id="CHEBI:29105"/>
    </cofactor>
    <text evidence="5">Binds 1 zinc ion per subunit.</text>
</comment>
<evidence type="ECO:0000259" key="7">
    <source>
        <dbReference type="Pfam" id="PF04952"/>
    </source>
</evidence>
<keyword evidence="2 5" id="KW-0479">Metal-binding</keyword>
<dbReference type="AlphaFoldDB" id="A0A502GKS9"/>
<protein>
    <recommendedName>
        <fullName evidence="5 6">Succinylglutamate desuccinylase</fullName>
        <ecNumber evidence="5 6">3.5.1.96</ecNumber>
    </recommendedName>
</protein>
<comment type="pathway">
    <text evidence="5">Amino-acid degradation; L-arginine degradation via AST pathway; L-glutamate and succinate from L-arginine: step 5/5.</text>
</comment>
<dbReference type="PANTHER" id="PTHR15162:SF7">
    <property type="entry name" value="SUCCINYLGLUTAMATE DESUCCINYLASE"/>
    <property type="match status" value="1"/>
</dbReference>
<keyword evidence="1 5" id="KW-0056">Arginine metabolism</keyword>
<evidence type="ECO:0000256" key="6">
    <source>
        <dbReference type="NCBIfam" id="TIGR03242"/>
    </source>
</evidence>
<dbReference type="GO" id="GO:0019544">
    <property type="term" value="P:L-arginine catabolic process to L-glutamate"/>
    <property type="evidence" value="ECO:0007669"/>
    <property type="project" value="UniProtKB-UniRule"/>
</dbReference>
<dbReference type="Pfam" id="PF24827">
    <property type="entry name" value="AstE_AspA_cat"/>
    <property type="match status" value="1"/>
</dbReference>
<dbReference type="InterPro" id="IPR016681">
    <property type="entry name" value="SuccinylGlu_desuccinylase"/>
</dbReference>
<feature type="binding site" evidence="5">
    <location>
        <position position="53"/>
    </location>
    <ligand>
        <name>Zn(2+)</name>
        <dbReference type="ChEBI" id="CHEBI:29105"/>
    </ligand>
</feature>
<evidence type="ECO:0000256" key="3">
    <source>
        <dbReference type="ARBA" id="ARBA00022801"/>
    </source>
</evidence>
<evidence type="ECO:0000313" key="9">
    <source>
        <dbReference type="EMBL" id="TPG62455.1"/>
    </source>
</evidence>
<feature type="domain" description="AstE/AspA barrel-sandwich hybrid" evidence="7">
    <location>
        <begin position="252"/>
        <end position="324"/>
    </location>
</feature>
<feature type="binding site" evidence="5">
    <location>
        <position position="56"/>
    </location>
    <ligand>
        <name>Zn(2+)</name>
        <dbReference type="ChEBI" id="CHEBI:29105"/>
    </ligand>
</feature>
<evidence type="ECO:0000313" key="10">
    <source>
        <dbReference type="Proteomes" id="UP000317663"/>
    </source>
</evidence>
<name>A0A502GKS9_9GAMM</name>
<dbReference type="GO" id="GO:0016788">
    <property type="term" value="F:hydrolase activity, acting on ester bonds"/>
    <property type="evidence" value="ECO:0007669"/>
    <property type="project" value="UniProtKB-UniRule"/>
</dbReference>
<dbReference type="UniPathway" id="UPA00185">
    <property type="reaction ID" value="UER00283"/>
</dbReference>
<gene>
    <name evidence="5 9" type="primary">astE</name>
    <name evidence="9" type="ORF">EAH77_08115</name>
</gene>
<dbReference type="EMBL" id="RCZD01000004">
    <property type="protein sequence ID" value="TPG62455.1"/>
    <property type="molecule type" value="Genomic_DNA"/>
</dbReference>
<dbReference type="Gene3D" id="3.40.630.10">
    <property type="entry name" value="Zn peptidases"/>
    <property type="match status" value="1"/>
</dbReference>
<dbReference type="PIRSF" id="PIRSF017020">
    <property type="entry name" value="AstE"/>
    <property type="match status" value="1"/>
</dbReference>
<feature type="domain" description="Succinylglutamate desuccinylase/Aspartoacylase catalytic" evidence="8">
    <location>
        <begin position="45"/>
        <end position="236"/>
    </location>
</feature>
<evidence type="ECO:0000256" key="4">
    <source>
        <dbReference type="ARBA" id="ARBA00022833"/>
    </source>
</evidence>
<evidence type="ECO:0000256" key="5">
    <source>
        <dbReference type="HAMAP-Rule" id="MF_00767"/>
    </source>
</evidence>
<dbReference type="NCBIfam" id="NF003706">
    <property type="entry name" value="PRK05324.1"/>
    <property type="match status" value="1"/>
</dbReference>
<dbReference type="PANTHER" id="PTHR15162">
    <property type="entry name" value="ASPARTOACYLASE"/>
    <property type="match status" value="1"/>
</dbReference>
<comment type="similarity">
    <text evidence="5">Belongs to the AspA/AstE family. Succinylglutamate desuccinylase subfamily.</text>
</comment>
<dbReference type="NCBIfam" id="TIGR03242">
    <property type="entry name" value="arg_catab_astE"/>
    <property type="match status" value="1"/>
</dbReference>
<dbReference type="GO" id="GO:0009017">
    <property type="term" value="F:succinylglutamate desuccinylase activity"/>
    <property type="evidence" value="ECO:0007669"/>
    <property type="project" value="UniProtKB-UniRule"/>
</dbReference>
<dbReference type="OrthoDB" id="5290473at2"/>
<accession>A0A502GKS9</accession>
<dbReference type="HAMAP" id="MF_00767">
    <property type="entry name" value="Arg_catab_AstE"/>
    <property type="match status" value="1"/>
</dbReference>
<comment type="catalytic activity">
    <reaction evidence="5">
        <text>N-succinyl-L-glutamate + H2O = L-glutamate + succinate</text>
        <dbReference type="Rhea" id="RHEA:15169"/>
        <dbReference type="ChEBI" id="CHEBI:15377"/>
        <dbReference type="ChEBI" id="CHEBI:29985"/>
        <dbReference type="ChEBI" id="CHEBI:30031"/>
        <dbReference type="ChEBI" id="CHEBI:58763"/>
        <dbReference type="EC" id="3.5.1.96"/>
    </reaction>
</comment>
<reference evidence="9 10" key="1">
    <citation type="journal article" date="2019" name="Environ. Microbiol.">
        <title>Species interactions and distinct microbial communities in high Arctic permafrost affected cryosols are associated with the CH4 and CO2 gas fluxes.</title>
        <authorList>
            <person name="Altshuler I."/>
            <person name="Hamel J."/>
            <person name="Turney S."/>
            <person name="Magnuson E."/>
            <person name="Levesque R."/>
            <person name="Greer C."/>
            <person name="Whyte L.G."/>
        </authorList>
    </citation>
    <scope>NUCLEOTIDE SEQUENCE [LARGE SCALE GENOMIC DNA]</scope>
    <source>
        <strain evidence="9 10">E4</strain>
    </source>
</reference>
<keyword evidence="3 5" id="KW-0378">Hydrolase</keyword>
<feature type="binding site" evidence="5">
    <location>
        <position position="150"/>
    </location>
    <ligand>
        <name>Zn(2+)</name>
        <dbReference type="ChEBI" id="CHEBI:29105"/>
    </ligand>
</feature>
<dbReference type="GO" id="GO:0019545">
    <property type="term" value="P:L-arginine catabolic process to succinate"/>
    <property type="evidence" value="ECO:0007669"/>
    <property type="project" value="UniProtKB-UniRule"/>
</dbReference>
<dbReference type="SUPFAM" id="SSF53187">
    <property type="entry name" value="Zn-dependent exopeptidases"/>
    <property type="match status" value="1"/>
</dbReference>
<evidence type="ECO:0000256" key="1">
    <source>
        <dbReference type="ARBA" id="ARBA00022503"/>
    </source>
</evidence>
<comment type="caution">
    <text evidence="9">The sequence shown here is derived from an EMBL/GenBank/DDBJ whole genome shotgun (WGS) entry which is preliminary data.</text>
</comment>
<feature type="active site" evidence="5">
    <location>
        <position position="213"/>
    </location>
</feature>